<keyword evidence="2" id="KW-1185">Reference proteome</keyword>
<dbReference type="RefSeq" id="WP_395415682.1">
    <property type="nucleotide sequence ID" value="NZ_JBIPKE010000004.1"/>
</dbReference>
<protein>
    <recommendedName>
        <fullName evidence="3">RiboL-PSP-HEPN domain-containing protein</fullName>
    </recommendedName>
</protein>
<evidence type="ECO:0000313" key="2">
    <source>
        <dbReference type="Proteomes" id="UP001610063"/>
    </source>
</evidence>
<organism evidence="1 2">
    <name type="scientific">Marinoscillum luteum</name>
    <dbReference type="NCBI Taxonomy" id="861051"/>
    <lineage>
        <taxon>Bacteria</taxon>
        <taxon>Pseudomonadati</taxon>
        <taxon>Bacteroidota</taxon>
        <taxon>Cytophagia</taxon>
        <taxon>Cytophagales</taxon>
        <taxon>Reichenbachiellaceae</taxon>
        <taxon>Marinoscillum</taxon>
    </lineage>
</organism>
<proteinExistence type="predicted"/>
<comment type="caution">
    <text evidence="1">The sequence shown here is derived from an EMBL/GenBank/DDBJ whole genome shotgun (WGS) entry which is preliminary data.</text>
</comment>
<reference evidence="1 2" key="1">
    <citation type="journal article" date="2013" name="Int. J. Syst. Evol. Microbiol.">
        <title>Marinoscillum luteum sp. nov., isolated from marine sediment.</title>
        <authorList>
            <person name="Cha I.T."/>
            <person name="Park S.J."/>
            <person name="Kim S.J."/>
            <person name="Kim J.G."/>
            <person name="Jung M.Y."/>
            <person name="Shin K.S."/>
            <person name="Kwon K.K."/>
            <person name="Yang S.H."/>
            <person name="Seo Y.S."/>
            <person name="Rhee S.K."/>
        </authorList>
    </citation>
    <scope>NUCLEOTIDE SEQUENCE [LARGE SCALE GENOMIC DNA]</scope>
    <source>
        <strain evidence="1 2">KCTC 23939</strain>
    </source>
</reference>
<dbReference type="Proteomes" id="UP001610063">
    <property type="component" value="Unassembled WGS sequence"/>
</dbReference>
<gene>
    <name evidence="1" type="ORF">ACHKAR_00200</name>
</gene>
<evidence type="ECO:0008006" key="3">
    <source>
        <dbReference type="Google" id="ProtNLM"/>
    </source>
</evidence>
<sequence length="196" mass="22499">MASELDEYSLNRDKVFKELGKFNVHFEQITHSLKDCIATILISNGLKDETYIDCITSKLTSEPILRIFQSTSLHFLSNKEEKEKINQISNVFVDLIQVRNMLIHASWIIGLTNNDPEPNEPYILGIKARVSKKGVSLYNLGFKIKELRELNIKVEALNQFAFQLSQNISQGDRMDNLEFNINFKSELKKMTSQPGT</sequence>
<dbReference type="EMBL" id="JBIPKE010000004">
    <property type="protein sequence ID" value="MFH6981831.1"/>
    <property type="molecule type" value="Genomic_DNA"/>
</dbReference>
<name>A0ABW7N2V0_9BACT</name>
<evidence type="ECO:0000313" key="1">
    <source>
        <dbReference type="EMBL" id="MFH6981831.1"/>
    </source>
</evidence>
<accession>A0ABW7N2V0</accession>